<comment type="caution">
    <text evidence="1">The sequence shown here is derived from an EMBL/GenBank/DDBJ whole genome shotgun (WGS) entry which is preliminary data.</text>
</comment>
<proteinExistence type="predicted"/>
<name>A0A495QT27_9ACTN</name>
<evidence type="ECO:0000313" key="1">
    <source>
        <dbReference type="EMBL" id="RKS76561.1"/>
    </source>
</evidence>
<dbReference type="EMBL" id="RBWU01000002">
    <property type="protein sequence ID" value="RKS76561.1"/>
    <property type="molecule type" value="Genomic_DNA"/>
</dbReference>
<protein>
    <submittedName>
        <fullName evidence="1">Uncharacterized protein</fullName>
    </submittedName>
</protein>
<accession>A0A495QT27</accession>
<sequence length="229" mass="25870">MSGRGEARDLVAAESADVPPPWDMNSGEELDDLLERRLSVDARQIRAALISYSAFLRFVELRSATVAAAKDAMPELANAYWLGWEIELLQIMPRMSDLTWRNFRRWAERFDPASIGKNWDEPPEQYIEAVAWIWTGGKVDGAMSTVEEWLIAYFRRVSEPFGLTDFLEIVTTFIPKVGRFGAGLVGVAGRAGQKEALPFYARLLGNPELPSEVRDEVEHWRDYCSSLPG</sequence>
<dbReference type="Proteomes" id="UP000274601">
    <property type="component" value="Unassembled WGS sequence"/>
</dbReference>
<dbReference type="AlphaFoldDB" id="A0A495QT27"/>
<organism evidence="1 2">
    <name type="scientific">Actinomadura pelletieri DSM 43383</name>
    <dbReference type="NCBI Taxonomy" id="1120940"/>
    <lineage>
        <taxon>Bacteria</taxon>
        <taxon>Bacillati</taxon>
        <taxon>Actinomycetota</taxon>
        <taxon>Actinomycetes</taxon>
        <taxon>Streptosporangiales</taxon>
        <taxon>Thermomonosporaceae</taxon>
        <taxon>Actinomadura</taxon>
    </lineage>
</organism>
<gene>
    <name evidence="1" type="ORF">BZB76_1917</name>
</gene>
<keyword evidence="2" id="KW-1185">Reference proteome</keyword>
<evidence type="ECO:0000313" key="2">
    <source>
        <dbReference type="Proteomes" id="UP000274601"/>
    </source>
</evidence>
<reference evidence="1 2" key="1">
    <citation type="submission" date="2018-10" db="EMBL/GenBank/DDBJ databases">
        <title>Genomic Encyclopedia of Archaeal and Bacterial Type Strains, Phase II (KMG-II): from individual species to whole genera.</title>
        <authorList>
            <person name="Goeker M."/>
        </authorList>
    </citation>
    <scope>NUCLEOTIDE SEQUENCE [LARGE SCALE GENOMIC DNA]</scope>
    <source>
        <strain evidence="1 2">DSM 43383</strain>
    </source>
</reference>